<organism evidence="1 2">
    <name type="scientific">Engystomops pustulosus</name>
    <name type="common">Tungara frog</name>
    <name type="synonym">Physalaemus pustulosus</name>
    <dbReference type="NCBI Taxonomy" id="76066"/>
    <lineage>
        <taxon>Eukaryota</taxon>
        <taxon>Metazoa</taxon>
        <taxon>Chordata</taxon>
        <taxon>Craniata</taxon>
        <taxon>Vertebrata</taxon>
        <taxon>Euteleostomi</taxon>
        <taxon>Amphibia</taxon>
        <taxon>Batrachia</taxon>
        <taxon>Anura</taxon>
        <taxon>Neobatrachia</taxon>
        <taxon>Hyloidea</taxon>
        <taxon>Leptodactylidae</taxon>
        <taxon>Leiuperinae</taxon>
        <taxon>Engystomops</taxon>
    </lineage>
</organism>
<dbReference type="EMBL" id="WNYA01001755">
    <property type="protein sequence ID" value="KAG8545196.1"/>
    <property type="molecule type" value="Genomic_DNA"/>
</dbReference>
<protein>
    <submittedName>
        <fullName evidence="1">Uncharacterized protein</fullName>
    </submittedName>
</protein>
<comment type="caution">
    <text evidence="1">The sequence shown here is derived from an EMBL/GenBank/DDBJ whole genome shotgun (WGS) entry which is preliminary data.</text>
</comment>
<dbReference type="AlphaFoldDB" id="A0AAV6ZFA0"/>
<keyword evidence="2" id="KW-1185">Reference proteome</keyword>
<proteinExistence type="predicted"/>
<evidence type="ECO:0000313" key="1">
    <source>
        <dbReference type="EMBL" id="KAG8545196.1"/>
    </source>
</evidence>
<sequence length="117" mass="13510">MENIYNWADHKDKKNVAVTRGRLSLKAAKYSLHINCDLWFPWCSTPTLRRRISVNLINKKLKCGFVVEVGSRSLMWRTEGETSSQGHHVRNFPHSITVFSEVRHVVRSPLFTGQSIT</sequence>
<accession>A0AAV6ZFA0</accession>
<evidence type="ECO:0000313" key="2">
    <source>
        <dbReference type="Proteomes" id="UP000824782"/>
    </source>
</evidence>
<reference evidence="1" key="1">
    <citation type="thesis" date="2020" institute="ProQuest LLC" country="789 East Eisenhower Parkway, Ann Arbor, MI, USA">
        <title>Comparative Genomics and Chromosome Evolution.</title>
        <authorList>
            <person name="Mudd A.B."/>
        </authorList>
    </citation>
    <scope>NUCLEOTIDE SEQUENCE</scope>
    <source>
        <strain evidence="1">237g6f4</strain>
        <tissue evidence="1">Blood</tissue>
    </source>
</reference>
<name>A0AAV6ZFA0_ENGPU</name>
<dbReference type="Proteomes" id="UP000824782">
    <property type="component" value="Unassembled WGS sequence"/>
</dbReference>
<gene>
    <name evidence="1" type="ORF">GDO81_021275</name>
</gene>